<comment type="caution">
    <text evidence="7">The sequence shown here is derived from an EMBL/GenBank/DDBJ whole genome shotgun (WGS) entry which is preliminary data.</text>
</comment>
<feature type="compositionally biased region" description="Low complexity" evidence="5">
    <location>
        <begin position="307"/>
        <end position="317"/>
    </location>
</feature>
<reference evidence="7" key="1">
    <citation type="submission" date="2021-06" db="EMBL/GenBank/DDBJ databases">
        <title>Sequencing of actinobacteria type strains.</title>
        <authorList>
            <person name="Nguyen G.-S."/>
            <person name="Wentzel A."/>
        </authorList>
    </citation>
    <scope>NUCLEOTIDE SEQUENCE</scope>
    <source>
        <strain evidence="7">P38-E01</strain>
    </source>
</reference>
<dbReference type="PANTHER" id="PTHR30346">
    <property type="entry name" value="TRANSCRIPTIONAL DUAL REGULATOR HCAR-RELATED"/>
    <property type="match status" value="1"/>
</dbReference>
<evidence type="ECO:0000256" key="4">
    <source>
        <dbReference type="ARBA" id="ARBA00023163"/>
    </source>
</evidence>
<dbReference type="Gene3D" id="3.40.190.10">
    <property type="entry name" value="Periplasmic binding protein-like II"/>
    <property type="match status" value="2"/>
</dbReference>
<dbReference type="InterPro" id="IPR036388">
    <property type="entry name" value="WH-like_DNA-bd_sf"/>
</dbReference>
<dbReference type="InterPro" id="IPR005119">
    <property type="entry name" value="LysR_subst-bd"/>
</dbReference>
<dbReference type="RefSeq" id="WP_211041911.1">
    <property type="nucleotide sequence ID" value="NZ_JAELVF020000001.1"/>
</dbReference>
<dbReference type="EMBL" id="JAELVF020000001">
    <property type="protein sequence ID" value="MBU7596759.1"/>
    <property type="molecule type" value="Genomic_DNA"/>
</dbReference>
<evidence type="ECO:0000256" key="3">
    <source>
        <dbReference type="ARBA" id="ARBA00023125"/>
    </source>
</evidence>
<dbReference type="SUPFAM" id="SSF53850">
    <property type="entry name" value="Periplasmic binding protein-like II"/>
    <property type="match status" value="1"/>
</dbReference>
<dbReference type="SUPFAM" id="SSF46785">
    <property type="entry name" value="Winged helix' DNA-binding domain"/>
    <property type="match status" value="1"/>
</dbReference>
<dbReference type="GO" id="GO:0003677">
    <property type="term" value="F:DNA binding"/>
    <property type="evidence" value="ECO:0007669"/>
    <property type="project" value="UniProtKB-KW"/>
</dbReference>
<evidence type="ECO:0000313" key="8">
    <source>
        <dbReference type="Proteomes" id="UP000694501"/>
    </source>
</evidence>
<evidence type="ECO:0000256" key="1">
    <source>
        <dbReference type="ARBA" id="ARBA00009437"/>
    </source>
</evidence>
<gene>
    <name evidence="7" type="ORF">JGS22_003675</name>
</gene>
<dbReference type="InterPro" id="IPR036390">
    <property type="entry name" value="WH_DNA-bd_sf"/>
</dbReference>
<keyword evidence="8" id="KW-1185">Reference proteome</keyword>
<dbReference type="Pfam" id="PF00126">
    <property type="entry name" value="HTH_1"/>
    <property type="match status" value="1"/>
</dbReference>
<dbReference type="FunFam" id="1.10.10.10:FF:000001">
    <property type="entry name" value="LysR family transcriptional regulator"/>
    <property type="match status" value="1"/>
</dbReference>
<feature type="domain" description="HTH lysR-type" evidence="6">
    <location>
        <begin position="2"/>
        <end position="59"/>
    </location>
</feature>
<accession>A0A949JE24</accession>
<dbReference type="Pfam" id="PF03466">
    <property type="entry name" value="LysR_substrate"/>
    <property type="match status" value="1"/>
</dbReference>
<evidence type="ECO:0000313" key="7">
    <source>
        <dbReference type="EMBL" id="MBU7596759.1"/>
    </source>
</evidence>
<keyword evidence="2" id="KW-0805">Transcription regulation</keyword>
<dbReference type="Proteomes" id="UP000694501">
    <property type="component" value="Unassembled WGS sequence"/>
</dbReference>
<dbReference type="GO" id="GO:0003700">
    <property type="term" value="F:DNA-binding transcription factor activity"/>
    <property type="evidence" value="ECO:0007669"/>
    <property type="project" value="InterPro"/>
</dbReference>
<dbReference type="AlphaFoldDB" id="A0A949JE24"/>
<evidence type="ECO:0000259" key="6">
    <source>
        <dbReference type="PROSITE" id="PS50931"/>
    </source>
</evidence>
<dbReference type="PANTHER" id="PTHR30346:SF29">
    <property type="entry name" value="LYSR SUBSTRATE-BINDING"/>
    <property type="match status" value="1"/>
</dbReference>
<dbReference type="GO" id="GO:0032993">
    <property type="term" value="C:protein-DNA complex"/>
    <property type="evidence" value="ECO:0007669"/>
    <property type="project" value="TreeGrafter"/>
</dbReference>
<organism evidence="7 8">
    <name type="scientific">Streptomyces tardus</name>
    <dbReference type="NCBI Taxonomy" id="2780544"/>
    <lineage>
        <taxon>Bacteria</taxon>
        <taxon>Bacillati</taxon>
        <taxon>Actinomycetota</taxon>
        <taxon>Actinomycetes</taxon>
        <taxon>Kitasatosporales</taxon>
        <taxon>Streptomycetaceae</taxon>
        <taxon>Streptomyces</taxon>
    </lineage>
</organism>
<feature type="region of interest" description="Disordered" evidence="5">
    <location>
        <begin position="294"/>
        <end position="317"/>
    </location>
</feature>
<proteinExistence type="inferred from homology"/>
<dbReference type="Gene3D" id="1.10.10.10">
    <property type="entry name" value="Winged helix-like DNA-binding domain superfamily/Winged helix DNA-binding domain"/>
    <property type="match status" value="1"/>
</dbReference>
<evidence type="ECO:0000256" key="2">
    <source>
        <dbReference type="ARBA" id="ARBA00023015"/>
    </source>
</evidence>
<dbReference type="PROSITE" id="PS50931">
    <property type="entry name" value="HTH_LYSR"/>
    <property type="match status" value="1"/>
</dbReference>
<comment type="similarity">
    <text evidence="1">Belongs to the LysR transcriptional regulatory family.</text>
</comment>
<sequence length="317" mass="33505">MLSWERLRVFAAVARAGSVRAAAEALHITGPAVSQQLRRLEKEAGCRLVEPYGRGIRLTHAGRLLAGSAQEMVESAERAQRELAAANTVVAGPLRIGAVASALRTMLPAVLRELSERHPRLEPALVDGEADDMLPLLSTGRLDAVVLESWEHWPVRLPAGVSTTLLLRESARVAVPCGHPLADARVLRLGEQRGQPWASCPPGSDAYEALVQLLRAHGDPEPAVRYAVADYTTMLRLVGAGLAFSLVPEMAAHPLPPGVRLLPVEPGVSRTVAAATLDGAATPPVKAFLSELRRAAAPPGRAPGPEPVRAAEGGPEP</sequence>
<keyword evidence="3" id="KW-0238">DNA-binding</keyword>
<evidence type="ECO:0000256" key="5">
    <source>
        <dbReference type="SAM" id="MobiDB-lite"/>
    </source>
</evidence>
<dbReference type="InterPro" id="IPR000847">
    <property type="entry name" value="LysR_HTH_N"/>
</dbReference>
<keyword evidence="4" id="KW-0804">Transcription</keyword>
<name>A0A949JE24_9ACTN</name>
<protein>
    <submittedName>
        <fullName evidence="7">LysR family transcriptional regulator</fullName>
    </submittedName>
</protein>